<dbReference type="PANTHER" id="PTHR46833:SF1">
    <property type="entry name" value="TELOMERIC REPEAT-BINDING FACTOR 2"/>
    <property type="match status" value="1"/>
</dbReference>
<keyword evidence="6" id="KW-1185">Reference proteome</keyword>
<dbReference type="STRING" id="283909.R7TNZ0"/>
<gene>
    <name evidence="4" type="ORF">CAPTEDRAFT_213985</name>
</gene>
<dbReference type="Gene3D" id="1.10.246.220">
    <property type="match status" value="1"/>
</dbReference>
<dbReference type="Proteomes" id="UP000014760">
    <property type="component" value="Unassembled WGS sequence"/>
</dbReference>
<evidence type="ECO:0000259" key="2">
    <source>
        <dbReference type="PROSITE" id="PS50090"/>
    </source>
</evidence>
<reference evidence="5" key="3">
    <citation type="submission" date="2015-06" db="UniProtKB">
        <authorList>
            <consortium name="EnsemblMetazoa"/>
        </authorList>
    </citation>
    <scope>IDENTIFICATION</scope>
</reference>
<name>R7TNZ0_CAPTE</name>
<dbReference type="GO" id="GO:0042162">
    <property type="term" value="F:telomeric DNA binding"/>
    <property type="evidence" value="ECO:0007669"/>
    <property type="project" value="InterPro"/>
</dbReference>
<feature type="region of interest" description="Disordered" evidence="1">
    <location>
        <begin position="338"/>
        <end position="361"/>
    </location>
</feature>
<dbReference type="InterPro" id="IPR030657">
    <property type="entry name" value="TERF2"/>
</dbReference>
<dbReference type="InterPro" id="IPR017930">
    <property type="entry name" value="Myb_dom"/>
</dbReference>
<dbReference type="InterPro" id="IPR036507">
    <property type="entry name" value="Telomere_rpt-bd_fac_dimer_sf"/>
</dbReference>
<dbReference type="PROSITE" id="PS50090">
    <property type="entry name" value="MYB_LIKE"/>
    <property type="match status" value="1"/>
</dbReference>
<proteinExistence type="predicted"/>
<dbReference type="HOGENOM" id="CLU_603052_0_0_1"/>
<dbReference type="Pfam" id="PF00249">
    <property type="entry name" value="Myb_DNA-binding"/>
    <property type="match status" value="1"/>
</dbReference>
<evidence type="ECO:0000313" key="5">
    <source>
        <dbReference type="EnsemblMetazoa" id="CapteP213985"/>
    </source>
</evidence>
<dbReference type="EMBL" id="AMQN01011915">
    <property type="status" value="NOT_ANNOTATED_CDS"/>
    <property type="molecule type" value="Genomic_DNA"/>
</dbReference>
<evidence type="ECO:0000256" key="1">
    <source>
        <dbReference type="SAM" id="MobiDB-lite"/>
    </source>
</evidence>
<dbReference type="SUPFAM" id="SSF63600">
    <property type="entry name" value="Telomeric repeat binding factor (TRF) dimerisation domain"/>
    <property type="match status" value="1"/>
</dbReference>
<dbReference type="GO" id="GO:0031848">
    <property type="term" value="P:protection from non-homologous end joining at telomere"/>
    <property type="evidence" value="ECO:0007669"/>
    <property type="project" value="InterPro"/>
</dbReference>
<sequence length="454" mass="52755">MERYWIVFIFLKETEHDVGRTAYFESFPACQKVVPLLFGFLLSIMAADSLQWLQLLDQYATHHAWKGFRETLRVDEGTERKFVQGVMALTESVSPDDAPVRQSHLRLMLLCSFVDGLHYHISYEGDSTPTDPMRKTVLEKALELLDQILSSSEDTTQADYADLYKAMVLESVLVCLREDNLELGLIVWRRLQKKYISASADVTENIEKVLNMRTKRINARLLDDLTYEDFLKKARTLLEPLFSRYDNAPACPKDALARNIPSPSCTMREDVEPIETEVSPSNLVLSASQMKAFAAKHKICLIPQADLDQIRVIRNDKEAYLAKLPSVIRESLKEYRSSAKKSRPEQQFSEKENFEGDSSVKEETKESLAEYKFHLRKLRMKWSESEEERLYSMVSVRGLGQWGSMVEHFKDRSNIDLKDKWRNLLRLFKRNPKRLKELEEKHGVIKCVREELEK</sequence>
<feature type="domain" description="Myb-like" evidence="2">
    <location>
        <begin position="379"/>
        <end position="425"/>
    </location>
</feature>
<dbReference type="GO" id="GO:0000781">
    <property type="term" value="C:chromosome, telomeric region"/>
    <property type="evidence" value="ECO:0007669"/>
    <property type="project" value="InterPro"/>
</dbReference>
<dbReference type="SMART" id="SM00717">
    <property type="entry name" value="SANT"/>
    <property type="match status" value="1"/>
</dbReference>
<dbReference type="Gene3D" id="1.25.40.210">
    <property type="entry name" value="Telomere repeat-binding factor, dimerisation domain"/>
    <property type="match status" value="1"/>
</dbReference>
<evidence type="ECO:0000259" key="3">
    <source>
        <dbReference type="PROSITE" id="PS51294"/>
    </source>
</evidence>
<evidence type="ECO:0000313" key="4">
    <source>
        <dbReference type="EMBL" id="ELT95272.1"/>
    </source>
</evidence>
<dbReference type="PROSITE" id="PS51294">
    <property type="entry name" value="HTH_MYB"/>
    <property type="match status" value="1"/>
</dbReference>
<dbReference type="InterPro" id="IPR009057">
    <property type="entry name" value="Homeodomain-like_sf"/>
</dbReference>
<protein>
    <submittedName>
        <fullName evidence="4 5">Uncharacterized protein</fullName>
    </submittedName>
</protein>
<accession>R7TNZ0</accession>
<evidence type="ECO:0000313" key="6">
    <source>
        <dbReference type="Proteomes" id="UP000014760"/>
    </source>
</evidence>
<dbReference type="PANTHER" id="PTHR46833">
    <property type="entry name" value="TELOMERIC REPEAT-BINDING FACTOR 2 TERF2"/>
    <property type="match status" value="1"/>
</dbReference>
<dbReference type="SUPFAM" id="SSF46689">
    <property type="entry name" value="Homeodomain-like"/>
    <property type="match status" value="1"/>
</dbReference>
<dbReference type="EMBL" id="KB309179">
    <property type="protein sequence ID" value="ELT95272.1"/>
    <property type="molecule type" value="Genomic_DNA"/>
</dbReference>
<dbReference type="GO" id="GO:0005634">
    <property type="term" value="C:nucleus"/>
    <property type="evidence" value="ECO:0007669"/>
    <property type="project" value="InterPro"/>
</dbReference>
<dbReference type="AlphaFoldDB" id="R7TNZ0"/>
<dbReference type="EnsemblMetazoa" id="CapteT213985">
    <property type="protein sequence ID" value="CapteP213985"/>
    <property type="gene ID" value="CapteG213985"/>
</dbReference>
<feature type="domain" description="HTH myb-type" evidence="3">
    <location>
        <begin position="374"/>
        <end position="429"/>
    </location>
</feature>
<reference evidence="4 6" key="2">
    <citation type="journal article" date="2013" name="Nature">
        <title>Insights into bilaterian evolution from three spiralian genomes.</title>
        <authorList>
            <person name="Simakov O."/>
            <person name="Marletaz F."/>
            <person name="Cho S.J."/>
            <person name="Edsinger-Gonzales E."/>
            <person name="Havlak P."/>
            <person name="Hellsten U."/>
            <person name="Kuo D.H."/>
            <person name="Larsson T."/>
            <person name="Lv J."/>
            <person name="Arendt D."/>
            <person name="Savage R."/>
            <person name="Osoegawa K."/>
            <person name="de Jong P."/>
            <person name="Grimwood J."/>
            <person name="Chapman J.A."/>
            <person name="Shapiro H."/>
            <person name="Aerts A."/>
            <person name="Otillar R.P."/>
            <person name="Terry A.Y."/>
            <person name="Boore J.L."/>
            <person name="Grigoriev I.V."/>
            <person name="Lindberg D.R."/>
            <person name="Seaver E.C."/>
            <person name="Weisblat D.A."/>
            <person name="Putnam N.H."/>
            <person name="Rokhsar D.S."/>
        </authorList>
    </citation>
    <scope>NUCLEOTIDE SEQUENCE</scope>
    <source>
        <strain evidence="4 6">I ESC-2004</strain>
    </source>
</reference>
<reference evidence="6" key="1">
    <citation type="submission" date="2012-12" db="EMBL/GenBank/DDBJ databases">
        <authorList>
            <person name="Hellsten U."/>
            <person name="Grimwood J."/>
            <person name="Chapman J.A."/>
            <person name="Shapiro H."/>
            <person name="Aerts A."/>
            <person name="Otillar R.P."/>
            <person name="Terry A.Y."/>
            <person name="Boore J.L."/>
            <person name="Simakov O."/>
            <person name="Marletaz F."/>
            <person name="Cho S.-J."/>
            <person name="Edsinger-Gonzales E."/>
            <person name="Havlak P."/>
            <person name="Kuo D.-H."/>
            <person name="Larsson T."/>
            <person name="Lv J."/>
            <person name="Arendt D."/>
            <person name="Savage R."/>
            <person name="Osoegawa K."/>
            <person name="de Jong P."/>
            <person name="Lindberg D.R."/>
            <person name="Seaver E.C."/>
            <person name="Weisblat D.A."/>
            <person name="Putnam N.H."/>
            <person name="Grigoriev I.V."/>
            <person name="Rokhsar D.S."/>
        </authorList>
    </citation>
    <scope>NUCLEOTIDE SEQUENCE</scope>
    <source>
        <strain evidence="6">I ESC-2004</strain>
    </source>
</reference>
<organism evidence="4">
    <name type="scientific">Capitella teleta</name>
    <name type="common">Polychaete worm</name>
    <dbReference type="NCBI Taxonomy" id="283909"/>
    <lineage>
        <taxon>Eukaryota</taxon>
        <taxon>Metazoa</taxon>
        <taxon>Spiralia</taxon>
        <taxon>Lophotrochozoa</taxon>
        <taxon>Annelida</taxon>
        <taxon>Polychaeta</taxon>
        <taxon>Sedentaria</taxon>
        <taxon>Scolecida</taxon>
        <taxon>Capitellidae</taxon>
        <taxon>Capitella</taxon>
    </lineage>
</organism>
<dbReference type="CDD" id="cd11660">
    <property type="entry name" value="SANT_TRF"/>
    <property type="match status" value="1"/>
</dbReference>
<dbReference type="OrthoDB" id="608866at2759"/>
<dbReference type="InterPro" id="IPR001005">
    <property type="entry name" value="SANT/Myb"/>
</dbReference>